<dbReference type="InterPro" id="IPR019557">
    <property type="entry name" value="AminoTfrase-like_pln_mobile"/>
</dbReference>
<evidence type="ECO:0000313" key="2">
    <source>
        <dbReference type="EMBL" id="KAK9149205.1"/>
    </source>
</evidence>
<evidence type="ECO:0000259" key="1">
    <source>
        <dbReference type="Pfam" id="PF10536"/>
    </source>
</evidence>
<dbReference type="EMBL" id="JBBNAG010000003">
    <property type="protein sequence ID" value="KAK9149205.1"/>
    <property type="molecule type" value="Genomic_DNA"/>
</dbReference>
<dbReference type="Pfam" id="PF10536">
    <property type="entry name" value="PMD"/>
    <property type="match status" value="1"/>
</dbReference>
<keyword evidence="3" id="KW-1185">Reference proteome</keyword>
<sequence length="266" mass="30630">MARIQEWDLQSCHPDTETLQRIIHRTELTPLIYCSYWKGNKELISTFVERWQPETNTFHMSFGEMSITLEDVSMLLKILVTGKVVAVDSLSRYTEDSRKEAIELVSKLLGVTIEEAEEEVNIMNGLTVRKAWLKTRWAPNRKSKPRNYSPVQCTTRAFILYLLSCTLFTDKSGSRVSIALLKLLENLDDVAKYAWGATALAYLYRHLAAATRYEVSQIVGYLTLLEGWIYEHFKLGFVVSNAKFRGRYSRRRSPLSPPDCKTVSRC</sequence>
<reference evidence="2 3" key="1">
    <citation type="submission" date="2024-01" db="EMBL/GenBank/DDBJ databases">
        <title>Genome assemblies of Stephania.</title>
        <authorList>
            <person name="Yang L."/>
        </authorList>
    </citation>
    <scope>NUCLEOTIDE SEQUENCE [LARGE SCALE GENOMIC DNA]</scope>
    <source>
        <strain evidence="2">JXDWG</strain>
        <tissue evidence="2">Leaf</tissue>
    </source>
</reference>
<dbReference type="AlphaFoldDB" id="A0AAP0KDI6"/>
<dbReference type="GO" id="GO:0010073">
    <property type="term" value="P:meristem maintenance"/>
    <property type="evidence" value="ECO:0007669"/>
    <property type="project" value="InterPro"/>
</dbReference>
<organism evidence="2 3">
    <name type="scientific">Stephania cephalantha</name>
    <dbReference type="NCBI Taxonomy" id="152367"/>
    <lineage>
        <taxon>Eukaryota</taxon>
        <taxon>Viridiplantae</taxon>
        <taxon>Streptophyta</taxon>
        <taxon>Embryophyta</taxon>
        <taxon>Tracheophyta</taxon>
        <taxon>Spermatophyta</taxon>
        <taxon>Magnoliopsida</taxon>
        <taxon>Ranunculales</taxon>
        <taxon>Menispermaceae</taxon>
        <taxon>Menispermoideae</taxon>
        <taxon>Cissampelideae</taxon>
        <taxon>Stephania</taxon>
    </lineage>
</organism>
<protein>
    <recommendedName>
        <fullName evidence="1">Aminotransferase-like plant mobile domain-containing protein</fullName>
    </recommendedName>
</protein>
<dbReference type="Proteomes" id="UP001419268">
    <property type="component" value="Unassembled WGS sequence"/>
</dbReference>
<comment type="caution">
    <text evidence="2">The sequence shown here is derived from an EMBL/GenBank/DDBJ whole genome shotgun (WGS) entry which is preliminary data.</text>
</comment>
<name>A0AAP0KDI6_9MAGN</name>
<proteinExistence type="predicted"/>
<dbReference type="PANTHER" id="PTHR46033">
    <property type="entry name" value="PROTEIN MAIN-LIKE 2"/>
    <property type="match status" value="1"/>
</dbReference>
<evidence type="ECO:0000313" key="3">
    <source>
        <dbReference type="Proteomes" id="UP001419268"/>
    </source>
</evidence>
<gene>
    <name evidence="2" type="ORF">Scep_007962</name>
</gene>
<dbReference type="InterPro" id="IPR044824">
    <property type="entry name" value="MAIN-like"/>
</dbReference>
<feature type="domain" description="Aminotransferase-like plant mobile" evidence="1">
    <location>
        <begin position="38"/>
        <end position="234"/>
    </location>
</feature>
<accession>A0AAP0KDI6</accession>
<dbReference type="PANTHER" id="PTHR46033:SF8">
    <property type="entry name" value="PROTEIN MAINTENANCE OF MERISTEMS-LIKE"/>
    <property type="match status" value="1"/>
</dbReference>